<comment type="caution">
    <text evidence="3">The sequence shown here is derived from an EMBL/GenBank/DDBJ whole genome shotgun (WGS) entry which is preliminary data.</text>
</comment>
<protein>
    <submittedName>
        <fullName evidence="3">Uncharacterized protein</fullName>
    </submittedName>
</protein>
<accession>A0AAN4ZAD4</accession>
<keyword evidence="2" id="KW-1133">Transmembrane helix</keyword>
<keyword evidence="2" id="KW-0472">Membrane</keyword>
<dbReference type="Proteomes" id="UP001328107">
    <property type="component" value="Unassembled WGS sequence"/>
</dbReference>
<reference evidence="4" key="1">
    <citation type="submission" date="2022-10" db="EMBL/GenBank/DDBJ databases">
        <title>Genome assembly of Pristionchus species.</title>
        <authorList>
            <person name="Yoshida K."/>
            <person name="Sommer R.J."/>
        </authorList>
    </citation>
    <scope>NUCLEOTIDE SEQUENCE [LARGE SCALE GENOMIC DNA]</scope>
    <source>
        <strain evidence="4">RS5460</strain>
    </source>
</reference>
<feature type="transmembrane region" description="Helical" evidence="2">
    <location>
        <begin position="81"/>
        <end position="103"/>
    </location>
</feature>
<proteinExistence type="predicted"/>
<evidence type="ECO:0000313" key="3">
    <source>
        <dbReference type="EMBL" id="GMR35396.1"/>
    </source>
</evidence>
<dbReference type="GO" id="GO:0005886">
    <property type="term" value="C:plasma membrane"/>
    <property type="evidence" value="ECO:0007669"/>
    <property type="project" value="TreeGrafter"/>
</dbReference>
<feature type="transmembrane region" description="Helical" evidence="2">
    <location>
        <begin position="36"/>
        <end position="57"/>
    </location>
</feature>
<evidence type="ECO:0000256" key="2">
    <source>
        <dbReference type="SAM" id="Phobius"/>
    </source>
</evidence>
<dbReference type="AlphaFoldDB" id="A0AAN4ZAD4"/>
<dbReference type="InterPro" id="IPR001614">
    <property type="entry name" value="Myelin_PLP"/>
</dbReference>
<dbReference type="PANTHER" id="PTHR11683:SF12">
    <property type="entry name" value="M6, ISOFORM F"/>
    <property type="match status" value="1"/>
</dbReference>
<dbReference type="GO" id="GO:0031175">
    <property type="term" value="P:neuron projection development"/>
    <property type="evidence" value="ECO:0007669"/>
    <property type="project" value="TreeGrafter"/>
</dbReference>
<dbReference type="PANTHER" id="PTHR11683">
    <property type="entry name" value="MYELIN PROTEOLIPID"/>
    <property type="match status" value="1"/>
</dbReference>
<feature type="non-terminal residue" evidence="3">
    <location>
        <position position="1"/>
    </location>
</feature>
<evidence type="ECO:0000313" key="4">
    <source>
        <dbReference type="Proteomes" id="UP001328107"/>
    </source>
</evidence>
<feature type="transmembrane region" description="Helical" evidence="2">
    <location>
        <begin position="209"/>
        <end position="231"/>
    </location>
</feature>
<dbReference type="Pfam" id="PF01275">
    <property type="entry name" value="Myelin_PLP"/>
    <property type="match status" value="1"/>
</dbReference>
<sequence>VTREEIRYPEIVGPIPLKNGTMGTDGCIERIPYASLMATLSCVIGVILFAIMMIWGFNSSVEQVRRILQIVDWPWLDRINIFFICIAVIMALLTIFLLIVGIASTGSTRENMFRAKEARMGGRIACAIALTLCVVLLGFWLVLLSFSSLLLALFAVFTSLCNTMPDFKDDNCLDFTTFQPLMNDFAPNANLRLCGGEAQEFCALSNTSFTWFIIGWVGAAIVCVGIAQFLVTHAANYSHVSNANKYVELRDVAYESYAEPIARPYRGGRGETMEQWAPPPPSSYAPSSSRLAQAHSDSVSQYAYKGRNY</sequence>
<evidence type="ECO:0000256" key="1">
    <source>
        <dbReference type="SAM" id="MobiDB-lite"/>
    </source>
</evidence>
<feature type="region of interest" description="Disordered" evidence="1">
    <location>
        <begin position="266"/>
        <end position="309"/>
    </location>
</feature>
<gene>
    <name evidence="3" type="ORF">PMAYCL1PPCAC_05591</name>
</gene>
<dbReference type="EMBL" id="BTRK01000002">
    <property type="protein sequence ID" value="GMR35396.1"/>
    <property type="molecule type" value="Genomic_DNA"/>
</dbReference>
<feature type="transmembrane region" description="Helical" evidence="2">
    <location>
        <begin position="124"/>
        <end position="157"/>
    </location>
</feature>
<keyword evidence="4" id="KW-1185">Reference proteome</keyword>
<organism evidence="3 4">
    <name type="scientific">Pristionchus mayeri</name>
    <dbReference type="NCBI Taxonomy" id="1317129"/>
    <lineage>
        <taxon>Eukaryota</taxon>
        <taxon>Metazoa</taxon>
        <taxon>Ecdysozoa</taxon>
        <taxon>Nematoda</taxon>
        <taxon>Chromadorea</taxon>
        <taxon>Rhabditida</taxon>
        <taxon>Rhabditina</taxon>
        <taxon>Diplogasteromorpha</taxon>
        <taxon>Diplogasteroidea</taxon>
        <taxon>Neodiplogasteridae</taxon>
        <taxon>Pristionchus</taxon>
    </lineage>
</organism>
<name>A0AAN4ZAD4_9BILA</name>
<keyword evidence="2" id="KW-0812">Transmembrane</keyword>